<dbReference type="RefSeq" id="WP_025804654.1">
    <property type="nucleotide sequence ID" value="NZ_CP054865.1"/>
</dbReference>
<reference evidence="1 2" key="1">
    <citation type="submission" date="2018-12" db="EMBL/GenBank/DDBJ databases">
        <authorList>
            <consortium name="Pathogen Informatics"/>
        </authorList>
    </citation>
    <scope>NUCLEOTIDE SEQUENCE [LARGE SCALE GENOMIC DNA]</scope>
    <source>
        <strain evidence="1 2">NCTC7357</strain>
    </source>
</reference>
<dbReference type="AlphaFoldDB" id="A0AAX3FRB7"/>
<proteinExistence type="predicted"/>
<evidence type="ECO:0000313" key="1">
    <source>
        <dbReference type="EMBL" id="VEF72972.1"/>
    </source>
</evidence>
<protein>
    <submittedName>
        <fullName evidence="1">Nematocidal protein</fullName>
    </submittedName>
</protein>
<sequence>MGIIVDVLTVVDVDTIIQYYNEKGHPDISTNRNQPTKLGYELAQNTIHMIAKFSSGLQHQGTGNLYLPVDAGDVIRWRATDISKNLGNAVILDRFKILTSNPKGIISQPNLHPVHDNVSSLNPSNPDGPPIPQMITTNAWEATAEARGTVMYTWSFVIVDRHNKVIGCCEWDPTINID</sequence>
<dbReference type="InterPro" id="IPR021087">
    <property type="entry name" value="Uncharacterised_PixA/AidA"/>
</dbReference>
<accession>A0AAX3FRB7</accession>
<dbReference type="EMBL" id="LR134334">
    <property type="protein sequence ID" value="VEF72972.1"/>
    <property type="molecule type" value="Genomic_DNA"/>
</dbReference>
<evidence type="ECO:0000313" key="2">
    <source>
        <dbReference type="Proteomes" id="UP000277437"/>
    </source>
</evidence>
<dbReference type="Gene3D" id="2.60.40.3910">
    <property type="entry name" value="Inclusion body protein"/>
    <property type="match status" value="1"/>
</dbReference>
<name>A0AAX3FRB7_9PSED</name>
<organism evidence="1 2">
    <name type="scientific">Pseudomonas chlororaphis</name>
    <dbReference type="NCBI Taxonomy" id="587753"/>
    <lineage>
        <taxon>Bacteria</taxon>
        <taxon>Pseudomonadati</taxon>
        <taxon>Pseudomonadota</taxon>
        <taxon>Gammaproteobacteria</taxon>
        <taxon>Pseudomonadales</taxon>
        <taxon>Pseudomonadaceae</taxon>
        <taxon>Pseudomonas</taxon>
    </lineage>
</organism>
<dbReference type="Pfam" id="PF12306">
    <property type="entry name" value="PixA"/>
    <property type="match status" value="1"/>
</dbReference>
<gene>
    <name evidence="1" type="ORF">NCTC7357_01216</name>
</gene>
<dbReference type="InterPro" id="IPR038712">
    <property type="entry name" value="PixA-like_sf"/>
</dbReference>
<dbReference type="Proteomes" id="UP000277437">
    <property type="component" value="Chromosome"/>
</dbReference>